<organism evidence="1 2">
    <name type="scientific">Streptomyces chartreusis</name>
    <dbReference type="NCBI Taxonomy" id="1969"/>
    <lineage>
        <taxon>Bacteria</taxon>
        <taxon>Bacillati</taxon>
        <taxon>Actinomycetota</taxon>
        <taxon>Actinomycetes</taxon>
        <taxon>Kitasatosporales</taxon>
        <taxon>Streptomycetaceae</taxon>
        <taxon>Streptomyces</taxon>
    </lineage>
</organism>
<reference evidence="1 2" key="1">
    <citation type="submission" date="2020-06" db="EMBL/GenBank/DDBJ databases">
        <title>Genome mining for natural products.</title>
        <authorList>
            <person name="Zhang B."/>
            <person name="Shi J."/>
            <person name="Ge H."/>
        </authorList>
    </citation>
    <scope>NUCLEOTIDE SEQUENCE [LARGE SCALE GENOMIC DNA]</scope>
    <source>
        <strain evidence="1 2">NA02069</strain>
    </source>
</reference>
<sequence>MALFASEQIKLLAESGWNTCDSVRQGVERAGLPLPTAAYLKRTVDASQWGRAERAVEALREHFKGARFADETVFGVLLVPDPDKLDTRGAVDPAMRADQTGKTGKGAVDVVDRALPAGRLVVPPGTDWTPVATVTGPTGLHFGSFDDITAADAATFTVDGVDTRELMVRQIWGARVLQSGSELPDCEVGGGWTFTLFPGEPQVDGKAASGTVLHDKVRFRLGRSDRGIAVVRVSPALVAA</sequence>
<accession>A0A7H8TLS3</accession>
<dbReference type="RefSeq" id="WP_176578935.1">
    <property type="nucleotide sequence ID" value="NZ_CBDRGH010000005.1"/>
</dbReference>
<evidence type="ECO:0000313" key="2">
    <source>
        <dbReference type="Proteomes" id="UP000509418"/>
    </source>
</evidence>
<dbReference type="EMBL" id="CP056041">
    <property type="protein sequence ID" value="QKZ24453.1"/>
    <property type="molecule type" value="Genomic_DNA"/>
</dbReference>
<gene>
    <name evidence="1" type="ORF">HUT05_48230</name>
</gene>
<dbReference type="Proteomes" id="UP000509418">
    <property type="component" value="Chromosome"/>
</dbReference>
<dbReference type="AlphaFoldDB" id="A0A7H8TLS3"/>
<keyword evidence="2" id="KW-1185">Reference proteome</keyword>
<name>A0A7H8TLS3_STRCX</name>
<evidence type="ECO:0000313" key="1">
    <source>
        <dbReference type="EMBL" id="QKZ24453.1"/>
    </source>
</evidence>
<protein>
    <submittedName>
        <fullName evidence="1">Uncharacterized protein</fullName>
    </submittedName>
</protein>
<proteinExistence type="predicted"/>